<protein>
    <recommendedName>
        <fullName evidence="16">DNA helicase RecQ</fullName>
        <ecNumber evidence="16">5.6.2.4</ecNumber>
    </recommendedName>
</protein>
<dbReference type="PROSITE" id="PS51194">
    <property type="entry name" value="HELICASE_CTER"/>
    <property type="match status" value="1"/>
</dbReference>
<dbReference type="InterPro" id="IPR032284">
    <property type="entry name" value="RecQ_Zn-bd"/>
</dbReference>
<dbReference type="FunFam" id="1.10.10.10:FF:000175">
    <property type="entry name" value="ATP-dependent DNA helicase RecQ"/>
    <property type="match status" value="1"/>
</dbReference>
<proteinExistence type="inferred from homology"/>
<keyword evidence="10" id="KW-0067">ATP-binding</keyword>
<dbReference type="InterPro" id="IPR006293">
    <property type="entry name" value="DNA_helicase_ATP-dep_RecQ_bac"/>
</dbReference>
<dbReference type="GO" id="GO:0009432">
    <property type="term" value="P:SOS response"/>
    <property type="evidence" value="ECO:0007669"/>
    <property type="project" value="UniProtKB-UniRule"/>
</dbReference>
<keyword evidence="4" id="KW-0479">Metal-binding</keyword>
<dbReference type="SMART" id="SM00490">
    <property type="entry name" value="HELICc"/>
    <property type="match status" value="1"/>
</dbReference>
<dbReference type="InterPro" id="IPR036388">
    <property type="entry name" value="WH-like_DNA-bd_sf"/>
</dbReference>
<dbReference type="GO" id="GO:0006260">
    <property type="term" value="P:DNA replication"/>
    <property type="evidence" value="ECO:0007669"/>
    <property type="project" value="InterPro"/>
</dbReference>
<dbReference type="GO" id="GO:0003677">
    <property type="term" value="F:DNA binding"/>
    <property type="evidence" value="ECO:0007669"/>
    <property type="project" value="UniProtKB-KW"/>
</dbReference>
<dbReference type="InterPro" id="IPR004589">
    <property type="entry name" value="DNA_helicase_ATP-dep_RecQ"/>
</dbReference>
<dbReference type="InterPro" id="IPR044876">
    <property type="entry name" value="HRDC_dom_sf"/>
</dbReference>
<feature type="domain" description="HRDC" evidence="17">
    <location>
        <begin position="529"/>
        <end position="604"/>
    </location>
</feature>
<dbReference type="SUPFAM" id="SSF52540">
    <property type="entry name" value="P-loop containing nucleoside triphosphate hydrolases"/>
    <property type="match status" value="1"/>
</dbReference>
<dbReference type="GO" id="GO:0005737">
    <property type="term" value="C:cytoplasm"/>
    <property type="evidence" value="ECO:0007669"/>
    <property type="project" value="TreeGrafter"/>
</dbReference>
<evidence type="ECO:0000256" key="16">
    <source>
        <dbReference type="NCBIfam" id="TIGR01389"/>
    </source>
</evidence>
<dbReference type="GO" id="GO:0006281">
    <property type="term" value="P:DNA repair"/>
    <property type="evidence" value="ECO:0007669"/>
    <property type="project" value="UniProtKB-KW"/>
</dbReference>
<dbReference type="GO" id="GO:0005524">
    <property type="term" value="F:ATP binding"/>
    <property type="evidence" value="ECO:0007669"/>
    <property type="project" value="UniProtKB-KW"/>
</dbReference>
<dbReference type="GO" id="GO:0043138">
    <property type="term" value="F:3'-5' DNA helicase activity"/>
    <property type="evidence" value="ECO:0007669"/>
    <property type="project" value="UniProtKB-EC"/>
</dbReference>
<dbReference type="PANTHER" id="PTHR13710">
    <property type="entry name" value="DNA HELICASE RECQ FAMILY MEMBER"/>
    <property type="match status" value="1"/>
</dbReference>
<dbReference type="Pfam" id="PF16124">
    <property type="entry name" value="RecQ_Zn_bind"/>
    <property type="match status" value="1"/>
</dbReference>
<keyword evidence="12" id="KW-0233">DNA recombination</keyword>
<dbReference type="SMART" id="SM00487">
    <property type="entry name" value="DEXDc"/>
    <property type="match status" value="1"/>
</dbReference>
<comment type="catalytic activity">
    <reaction evidence="15">
        <text>Couples ATP hydrolysis with the unwinding of duplex DNA by translocating in the 3'-5' direction.</text>
        <dbReference type="EC" id="5.6.2.4"/>
    </reaction>
</comment>
<dbReference type="RefSeq" id="WP_109340864.1">
    <property type="nucleotide sequence ID" value="NZ_CP029347.1"/>
</dbReference>
<dbReference type="InterPro" id="IPR036390">
    <property type="entry name" value="WH_DNA-bd_sf"/>
</dbReference>
<dbReference type="GO" id="GO:0016787">
    <property type="term" value="F:hydrolase activity"/>
    <property type="evidence" value="ECO:0007669"/>
    <property type="project" value="UniProtKB-KW"/>
</dbReference>
<evidence type="ECO:0000313" key="20">
    <source>
        <dbReference type="EMBL" id="AWL13362.1"/>
    </source>
</evidence>
<comment type="cofactor">
    <cofactor evidence="1">
        <name>Mg(2+)</name>
        <dbReference type="ChEBI" id="CHEBI:18420"/>
    </cofactor>
</comment>
<evidence type="ECO:0000256" key="9">
    <source>
        <dbReference type="ARBA" id="ARBA00022833"/>
    </source>
</evidence>
<dbReference type="PROSITE" id="PS50967">
    <property type="entry name" value="HRDC"/>
    <property type="match status" value="1"/>
</dbReference>
<evidence type="ECO:0000256" key="6">
    <source>
        <dbReference type="ARBA" id="ARBA00022763"/>
    </source>
</evidence>
<evidence type="ECO:0000256" key="15">
    <source>
        <dbReference type="ARBA" id="ARBA00034617"/>
    </source>
</evidence>
<dbReference type="SMART" id="SM00956">
    <property type="entry name" value="RQC"/>
    <property type="match status" value="1"/>
</dbReference>
<dbReference type="PANTHER" id="PTHR13710:SF105">
    <property type="entry name" value="ATP-DEPENDENT DNA HELICASE Q1"/>
    <property type="match status" value="1"/>
</dbReference>
<keyword evidence="13" id="KW-0234">DNA repair</keyword>
<dbReference type="EC" id="5.6.2.4" evidence="16"/>
<dbReference type="CDD" id="cd18794">
    <property type="entry name" value="SF2_C_RecQ"/>
    <property type="match status" value="1"/>
</dbReference>
<dbReference type="KEGG" id="salh:HMF8227_02914"/>
<dbReference type="EMBL" id="CP029347">
    <property type="protein sequence ID" value="AWL13362.1"/>
    <property type="molecule type" value="Genomic_DNA"/>
</dbReference>
<evidence type="ECO:0000256" key="1">
    <source>
        <dbReference type="ARBA" id="ARBA00001946"/>
    </source>
</evidence>
<dbReference type="InterPro" id="IPR011545">
    <property type="entry name" value="DEAD/DEAH_box_helicase_dom"/>
</dbReference>
<keyword evidence="9" id="KW-0862">Zinc</keyword>
<keyword evidence="6" id="KW-0227">DNA damage</keyword>
<dbReference type="GO" id="GO:0030894">
    <property type="term" value="C:replisome"/>
    <property type="evidence" value="ECO:0007669"/>
    <property type="project" value="TreeGrafter"/>
</dbReference>
<dbReference type="InterPro" id="IPR010997">
    <property type="entry name" value="HRDC-like_sf"/>
</dbReference>
<gene>
    <name evidence="20" type="primary">recQ</name>
    <name evidence="20" type="ORF">HMF8227_02914</name>
</gene>
<evidence type="ECO:0000256" key="12">
    <source>
        <dbReference type="ARBA" id="ARBA00023172"/>
    </source>
</evidence>
<dbReference type="InterPro" id="IPR001650">
    <property type="entry name" value="Helicase_C-like"/>
</dbReference>
<dbReference type="AlphaFoldDB" id="A0A2S2E751"/>
<evidence type="ECO:0000256" key="4">
    <source>
        <dbReference type="ARBA" id="ARBA00022723"/>
    </source>
</evidence>
<dbReference type="InterPro" id="IPR018982">
    <property type="entry name" value="RQC_domain"/>
</dbReference>
<dbReference type="OrthoDB" id="9760034at2"/>
<evidence type="ECO:0000256" key="3">
    <source>
        <dbReference type="ARBA" id="ARBA00005446"/>
    </source>
</evidence>
<dbReference type="Pfam" id="PF09382">
    <property type="entry name" value="RQC"/>
    <property type="match status" value="1"/>
</dbReference>
<dbReference type="SUPFAM" id="SSF46785">
    <property type="entry name" value="Winged helix' DNA-binding domain"/>
    <property type="match status" value="1"/>
</dbReference>
<dbReference type="FunFam" id="1.10.150.80:FF:000002">
    <property type="entry name" value="ATP-dependent DNA helicase RecQ"/>
    <property type="match status" value="1"/>
</dbReference>
<dbReference type="InterPro" id="IPR002121">
    <property type="entry name" value="HRDC_dom"/>
</dbReference>
<dbReference type="NCBIfam" id="TIGR00614">
    <property type="entry name" value="recQ_fam"/>
    <property type="match status" value="1"/>
</dbReference>
<dbReference type="FunFam" id="3.40.50.300:FF:000296">
    <property type="entry name" value="ATP-dependent DNA helicase RecQ"/>
    <property type="match status" value="1"/>
</dbReference>
<dbReference type="NCBIfam" id="TIGR01389">
    <property type="entry name" value="recQ"/>
    <property type="match status" value="1"/>
</dbReference>
<dbReference type="SUPFAM" id="SSF47819">
    <property type="entry name" value="HRDC-like"/>
    <property type="match status" value="1"/>
</dbReference>
<keyword evidence="14" id="KW-0413">Isomerase</keyword>
<dbReference type="Gene3D" id="1.10.10.10">
    <property type="entry name" value="Winged helix-like DNA-binding domain superfamily/Winged helix DNA-binding domain"/>
    <property type="match status" value="1"/>
</dbReference>
<keyword evidence="11" id="KW-0238">DNA-binding</keyword>
<evidence type="ECO:0000256" key="10">
    <source>
        <dbReference type="ARBA" id="ARBA00022840"/>
    </source>
</evidence>
<evidence type="ECO:0000256" key="7">
    <source>
        <dbReference type="ARBA" id="ARBA00022801"/>
    </source>
</evidence>
<comment type="similarity">
    <text evidence="3">Belongs to the helicase family. RecQ subfamily.</text>
</comment>
<dbReference type="InterPro" id="IPR014001">
    <property type="entry name" value="Helicase_ATP-bd"/>
</dbReference>
<evidence type="ECO:0000256" key="5">
    <source>
        <dbReference type="ARBA" id="ARBA00022741"/>
    </source>
</evidence>
<dbReference type="Pfam" id="PF00270">
    <property type="entry name" value="DEAD"/>
    <property type="match status" value="1"/>
</dbReference>
<evidence type="ECO:0000256" key="14">
    <source>
        <dbReference type="ARBA" id="ARBA00023235"/>
    </source>
</evidence>
<keyword evidence="21" id="KW-1185">Reference proteome</keyword>
<evidence type="ECO:0000256" key="8">
    <source>
        <dbReference type="ARBA" id="ARBA00022806"/>
    </source>
</evidence>
<evidence type="ECO:0000256" key="11">
    <source>
        <dbReference type="ARBA" id="ARBA00023125"/>
    </source>
</evidence>
<organism evidence="20 21">
    <name type="scientific">Saliniradius amylolyticus</name>
    <dbReference type="NCBI Taxonomy" id="2183582"/>
    <lineage>
        <taxon>Bacteria</taxon>
        <taxon>Pseudomonadati</taxon>
        <taxon>Pseudomonadota</taxon>
        <taxon>Gammaproteobacteria</taxon>
        <taxon>Alteromonadales</taxon>
        <taxon>Alteromonadaceae</taxon>
        <taxon>Saliniradius</taxon>
    </lineage>
</organism>
<feature type="domain" description="Helicase ATP-binding" evidence="18">
    <location>
        <begin position="36"/>
        <end position="204"/>
    </location>
</feature>
<dbReference type="Gene3D" id="3.40.50.300">
    <property type="entry name" value="P-loop containing nucleotide triphosphate hydrolases"/>
    <property type="match status" value="2"/>
</dbReference>
<evidence type="ECO:0000259" key="17">
    <source>
        <dbReference type="PROSITE" id="PS50967"/>
    </source>
</evidence>
<evidence type="ECO:0000256" key="2">
    <source>
        <dbReference type="ARBA" id="ARBA00001947"/>
    </source>
</evidence>
<comment type="cofactor">
    <cofactor evidence="2">
        <name>Zn(2+)</name>
        <dbReference type="ChEBI" id="CHEBI:29105"/>
    </cofactor>
</comment>
<dbReference type="GO" id="GO:0006310">
    <property type="term" value="P:DNA recombination"/>
    <property type="evidence" value="ECO:0007669"/>
    <property type="project" value="UniProtKB-UniRule"/>
</dbReference>
<dbReference type="GO" id="GO:0046872">
    <property type="term" value="F:metal ion binding"/>
    <property type="evidence" value="ECO:0007669"/>
    <property type="project" value="UniProtKB-KW"/>
</dbReference>
<dbReference type="CDD" id="cd17920">
    <property type="entry name" value="DEXHc_RecQ"/>
    <property type="match status" value="1"/>
</dbReference>
<evidence type="ECO:0000256" key="13">
    <source>
        <dbReference type="ARBA" id="ARBA00023204"/>
    </source>
</evidence>
<keyword evidence="7 20" id="KW-0378">Hydrolase</keyword>
<dbReference type="GO" id="GO:0043590">
    <property type="term" value="C:bacterial nucleoid"/>
    <property type="evidence" value="ECO:0007669"/>
    <property type="project" value="TreeGrafter"/>
</dbReference>
<evidence type="ECO:0000313" key="21">
    <source>
        <dbReference type="Proteomes" id="UP000245728"/>
    </source>
</evidence>
<dbReference type="Gene3D" id="1.10.150.80">
    <property type="entry name" value="HRDC domain"/>
    <property type="match status" value="1"/>
</dbReference>
<dbReference type="Proteomes" id="UP000245728">
    <property type="component" value="Chromosome"/>
</dbReference>
<dbReference type="Pfam" id="PF00271">
    <property type="entry name" value="Helicase_C"/>
    <property type="match status" value="1"/>
</dbReference>
<dbReference type="InterPro" id="IPR027417">
    <property type="entry name" value="P-loop_NTPase"/>
</dbReference>
<dbReference type="FunFam" id="3.40.50.300:FF:000156">
    <property type="entry name" value="ATP-dependent DNA helicase recQ"/>
    <property type="match status" value="1"/>
</dbReference>
<dbReference type="Pfam" id="PF00570">
    <property type="entry name" value="HRDC"/>
    <property type="match status" value="1"/>
</dbReference>
<evidence type="ECO:0000259" key="18">
    <source>
        <dbReference type="PROSITE" id="PS51192"/>
    </source>
</evidence>
<evidence type="ECO:0000259" key="19">
    <source>
        <dbReference type="PROSITE" id="PS51194"/>
    </source>
</evidence>
<keyword evidence="8 20" id="KW-0347">Helicase</keyword>
<reference evidence="20 21" key="1">
    <citation type="submission" date="2018-05" db="EMBL/GenBank/DDBJ databases">
        <title>Salinimonas sp. HMF8227 Genome sequencing and assembly.</title>
        <authorList>
            <person name="Kang H."/>
            <person name="Kang J."/>
            <person name="Cha I."/>
            <person name="Kim H."/>
            <person name="Joh K."/>
        </authorList>
    </citation>
    <scope>NUCLEOTIDE SEQUENCE [LARGE SCALE GENOMIC DNA]</scope>
    <source>
        <strain evidence="20 21">HMF8227</strain>
    </source>
</reference>
<sequence>MSDSVVASHPKAITPVTVLRDYFGYSEFRRGQQEVIDAALQGRDSLVLMPTGGGKSLCYQVPALLLEGLTVVVSPLISLMKDQVDALRAAGIPAAYLTSSLDRQQQLQVLAGVQDGKYRLLYVAPERLLQPEFIQRLQGLTISLFAVDEAHCVSHWGHDFRQDYCRLGQLKNFFPSVPVMGLTATADPATRHDILQQLRLEQPFVYQGSFDRPNIRYTQVQKYQPLDLIERFIRQQDGPGIIYCNSRKKVDDLAFKLANRGLNCAGYHAGLEGPIREKIQRDFIQDNIDVMVATVAFGMGINKANVRFVVHYDLPRTIEGYYQETGRAGRDGMPAEALLLFDEKDVSRIRDWIGQTENEQRKAIELQRFNAMESFAEAQTCRRQVLLNYFGEYNANACGNCDICLDPPKRFEGTTAAQKVLSCIYRLNQGFSSQYVIDVLRGKKLKRIQDNGHDALSTYGIGKDEPDAWWHNIINQLIHQGLVRVDITRHSILQLNQAAAQVLKGDSALELAVPRLDLNLGRKRKLDERSYDRKLFAILKHLRKRIAERDEVPPYVVFSDMTLSHMAEVMPQSQREMLGISGVGQTKLTRYGDEFINAIRNYLS</sequence>
<name>A0A2S2E751_9ALTE</name>
<feature type="domain" description="Helicase C-terminal" evidence="19">
    <location>
        <begin position="227"/>
        <end position="372"/>
    </location>
</feature>
<dbReference type="PROSITE" id="PS51192">
    <property type="entry name" value="HELICASE_ATP_BIND_1"/>
    <property type="match status" value="1"/>
</dbReference>
<keyword evidence="5" id="KW-0547">Nucleotide-binding</keyword>
<dbReference type="SMART" id="SM00341">
    <property type="entry name" value="HRDC"/>
    <property type="match status" value="1"/>
</dbReference>
<accession>A0A2S2E751</accession>
<dbReference type="GO" id="GO:0009378">
    <property type="term" value="F:four-way junction helicase activity"/>
    <property type="evidence" value="ECO:0007669"/>
    <property type="project" value="TreeGrafter"/>
</dbReference>